<dbReference type="Proteomes" id="UP001526430">
    <property type="component" value="Unassembled WGS sequence"/>
</dbReference>
<comment type="caution">
    <text evidence="1">The sequence shown here is derived from an EMBL/GenBank/DDBJ whole genome shotgun (WGS) entry which is preliminary data.</text>
</comment>
<name>A0ABT3P1D9_9PROT</name>
<dbReference type="EMBL" id="JAPFQI010000030">
    <property type="protein sequence ID" value="MCW8088245.1"/>
    <property type="molecule type" value="Genomic_DNA"/>
</dbReference>
<evidence type="ECO:0000313" key="1">
    <source>
        <dbReference type="EMBL" id="MCW8088245.1"/>
    </source>
</evidence>
<proteinExistence type="predicted"/>
<keyword evidence="2" id="KW-1185">Reference proteome</keyword>
<dbReference type="RefSeq" id="WP_301592442.1">
    <property type="nucleotide sequence ID" value="NZ_JAPFQI010000030.1"/>
</dbReference>
<accession>A0ABT3P1D9</accession>
<sequence>MTAKPIDVWDVSTFDRELTALLRAHEDLIRDYTTTDHHIFRDYDLGQGKGPYLYRSDNPHGAAFLRLKETVGQEMEGRTIRAFHYTRLTDVEVEGLLKQGIHPSTPDSLRTRLNSMVTAGHLTTDRAAALYKASPFHGEQLEARDGKFWMTSYPHVVDDPGVVRLMRHWGGEVASWFLEDDDQILAPLSEIGKPRIIEVAVPLALTRRSYSAGEAIIAAFGRYMGLATGKHDFDLYTIAPLEPSAILKVHGEWDASFAAMGRGYPRRYVAPDTVPTDEDS</sequence>
<evidence type="ECO:0000313" key="2">
    <source>
        <dbReference type="Proteomes" id="UP001526430"/>
    </source>
</evidence>
<gene>
    <name evidence="1" type="ORF">OF850_21875</name>
</gene>
<organism evidence="1 2">
    <name type="scientific">Sabulicella glaciei</name>
    <dbReference type="NCBI Taxonomy" id="2984948"/>
    <lineage>
        <taxon>Bacteria</taxon>
        <taxon>Pseudomonadati</taxon>
        <taxon>Pseudomonadota</taxon>
        <taxon>Alphaproteobacteria</taxon>
        <taxon>Acetobacterales</taxon>
        <taxon>Acetobacteraceae</taxon>
        <taxon>Sabulicella</taxon>
    </lineage>
</organism>
<reference evidence="1 2" key="1">
    <citation type="submission" date="2022-10" db="EMBL/GenBank/DDBJ databases">
        <title>Roseococcus glaciei nov., sp. nov., isolated from glacier.</title>
        <authorList>
            <person name="Liu Q."/>
            <person name="Xin Y.-H."/>
        </authorList>
    </citation>
    <scope>NUCLEOTIDE SEQUENCE [LARGE SCALE GENOMIC DNA]</scope>
    <source>
        <strain evidence="1 2">MDT2-1-1</strain>
    </source>
</reference>
<protein>
    <submittedName>
        <fullName evidence="1">Uncharacterized protein</fullName>
    </submittedName>
</protein>